<evidence type="ECO:0000313" key="6">
    <source>
        <dbReference type="EMBL" id="TDT37845.1"/>
    </source>
</evidence>
<comment type="similarity">
    <text evidence="4 5">Belongs to the RNA methyltransferase RlmH family.</text>
</comment>
<dbReference type="HAMAP" id="MF_00658">
    <property type="entry name" value="23SrRNA_methyltr_H"/>
    <property type="match status" value="1"/>
</dbReference>
<feature type="binding site" evidence="5">
    <location>
        <position position="73"/>
    </location>
    <ligand>
        <name>S-adenosyl-L-methionine</name>
        <dbReference type="ChEBI" id="CHEBI:59789"/>
    </ligand>
</feature>
<gene>
    <name evidence="5" type="primary">rlmH</name>
    <name evidence="6" type="ORF">DES49_2808</name>
</gene>
<name>A0A4R7JJE9_9GAMM</name>
<comment type="subunit">
    <text evidence="5">Homodimer.</text>
</comment>
<dbReference type="InterPro" id="IPR003742">
    <property type="entry name" value="RlmH-like"/>
</dbReference>
<organism evidence="6 7">
    <name type="scientific">Halospina denitrificans</name>
    <dbReference type="NCBI Taxonomy" id="332522"/>
    <lineage>
        <taxon>Bacteria</taxon>
        <taxon>Pseudomonadati</taxon>
        <taxon>Pseudomonadota</taxon>
        <taxon>Gammaproteobacteria</taxon>
        <taxon>Halospina</taxon>
    </lineage>
</organism>
<keyword evidence="2 5" id="KW-0808">Transferase</keyword>
<evidence type="ECO:0000256" key="1">
    <source>
        <dbReference type="ARBA" id="ARBA00022603"/>
    </source>
</evidence>
<evidence type="ECO:0000256" key="5">
    <source>
        <dbReference type="HAMAP-Rule" id="MF_00658"/>
    </source>
</evidence>
<dbReference type="CDD" id="cd18081">
    <property type="entry name" value="RlmH-like"/>
    <property type="match status" value="1"/>
</dbReference>
<accession>A0A4R7JJE9</accession>
<dbReference type="EMBL" id="SOAX01000007">
    <property type="protein sequence ID" value="TDT37845.1"/>
    <property type="molecule type" value="Genomic_DNA"/>
</dbReference>
<comment type="subcellular location">
    <subcellularLocation>
        <location evidence="5">Cytoplasm</location>
    </subcellularLocation>
</comment>
<dbReference type="Gene3D" id="3.40.1280.10">
    <property type="match status" value="1"/>
</dbReference>
<evidence type="ECO:0000256" key="4">
    <source>
        <dbReference type="ARBA" id="ARBA00038303"/>
    </source>
</evidence>
<dbReference type="PIRSF" id="PIRSF004505">
    <property type="entry name" value="MT_bac"/>
    <property type="match status" value="1"/>
</dbReference>
<comment type="catalytic activity">
    <reaction evidence="5">
        <text>pseudouridine(1915) in 23S rRNA + S-adenosyl-L-methionine = N(3)-methylpseudouridine(1915) in 23S rRNA + S-adenosyl-L-homocysteine + H(+)</text>
        <dbReference type="Rhea" id="RHEA:42752"/>
        <dbReference type="Rhea" id="RHEA-COMP:10221"/>
        <dbReference type="Rhea" id="RHEA-COMP:10222"/>
        <dbReference type="ChEBI" id="CHEBI:15378"/>
        <dbReference type="ChEBI" id="CHEBI:57856"/>
        <dbReference type="ChEBI" id="CHEBI:59789"/>
        <dbReference type="ChEBI" id="CHEBI:65314"/>
        <dbReference type="ChEBI" id="CHEBI:74486"/>
        <dbReference type="EC" id="2.1.1.177"/>
    </reaction>
</comment>
<dbReference type="InterPro" id="IPR029026">
    <property type="entry name" value="tRNA_m1G_MTases_N"/>
</dbReference>
<comment type="function">
    <text evidence="5">Specifically methylates the pseudouridine at position 1915 (m3Psi1915) in 23S rRNA.</text>
</comment>
<dbReference type="GO" id="GO:0005737">
    <property type="term" value="C:cytoplasm"/>
    <property type="evidence" value="ECO:0007669"/>
    <property type="project" value="UniProtKB-SubCell"/>
</dbReference>
<dbReference type="OrthoDB" id="9806643at2"/>
<dbReference type="SUPFAM" id="SSF75217">
    <property type="entry name" value="alpha/beta knot"/>
    <property type="match status" value="1"/>
</dbReference>
<evidence type="ECO:0000256" key="2">
    <source>
        <dbReference type="ARBA" id="ARBA00022679"/>
    </source>
</evidence>
<dbReference type="GO" id="GO:0070038">
    <property type="term" value="F:rRNA (pseudouridine-N3-)-methyltransferase activity"/>
    <property type="evidence" value="ECO:0007669"/>
    <property type="project" value="UniProtKB-UniRule"/>
</dbReference>
<feature type="binding site" evidence="5">
    <location>
        <begin position="123"/>
        <end position="128"/>
    </location>
    <ligand>
        <name>S-adenosyl-L-methionine</name>
        <dbReference type="ChEBI" id="CHEBI:59789"/>
    </ligand>
</feature>
<dbReference type="Pfam" id="PF02590">
    <property type="entry name" value="SPOUT_MTase"/>
    <property type="match status" value="1"/>
</dbReference>
<dbReference type="PANTHER" id="PTHR33603:SF1">
    <property type="entry name" value="RIBOSOMAL RNA LARGE SUBUNIT METHYLTRANSFERASE H"/>
    <property type="match status" value="1"/>
</dbReference>
<sequence length="157" mass="17869">MHLKIISAGQRLPEWVNSGFETYRKRFPREMRLELTEVPLAGKSAQGDPDKARRMEGDRMLGALKGSEYVVALEIDGKSWSTEKLSSQLESWQMNGRDTAFLIGGPEGLAPDCRKRADQWWSVSPLTLPHPLVRVLVAEQLYRAWTIIQNHPYHRAG</sequence>
<dbReference type="NCBIfam" id="NF000986">
    <property type="entry name" value="PRK00103.1-4"/>
    <property type="match status" value="1"/>
</dbReference>
<evidence type="ECO:0000256" key="3">
    <source>
        <dbReference type="ARBA" id="ARBA00022691"/>
    </source>
</evidence>
<dbReference type="InterPro" id="IPR029028">
    <property type="entry name" value="Alpha/beta_knot_MTases"/>
</dbReference>
<dbReference type="PANTHER" id="PTHR33603">
    <property type="entry name" value="METHYLTRANSFERASE"/>
    <property type="match status" value="1"/>
</dbReference>
<dbReference type="EC" id="2.1.1.177" evidence="5"/>
<keyword evidence="7" id="KW-1185">Reference proteome</keyword>
<keyword evidence="3 5" id="KW-0949">S-adenosyl-L-methionine</keyword>
<keyword evidence="5" id="KW-0963">Cytoplasm</keyword>
<reference evidence="6 7" key="1">
    <citation type="submission" date="2019-03" db="EMBL/GenBank/DDBJ databases">
        <title>Genomic Encyclopedia of Type Strains, Phase IV (KMG-IV): sequencing the most valuable type-strain genomes for metagenomic binning, comparative biology and taxonomic classification.</title>
        <authorList>
            <person name="Goeker M."/>
        </authorList>
    </citation>
    <scope>NUCLEOTIDE SEQUENCE [LARGE SCALE GENOMIC DNA]</scope>
    <source>
        <strain evidence="6 7">DSM 15505</strain>
    </source>
</reference>
<feature type="binding site" evidence="5">
    <location>
        <position position="104"/>
    </location>
    <ligand>
        <name>S-adenosyl-L-methionine</name>
        <dbReference type="ChEBI" id="CHEBI:59789"/>
    </ligand>
</feature>
<keyword evidence="5" id="KW-0698">rRNA processing</keyword>
<evidence type="ECO:0000313" key="7">
    <source>
        <dbReference type="Proteomes" id="UP000295830"/>
    </source>
</evidence>
<dbReference type="Proteomes" id="UP000295830">
    <property type="component" value="Unassembled WGS sequence"/>
</dbReference>
<proteinExistence type="inferred from homology"/>
<dbReference type="RefSeq" id="WP_133737034.1">
    <property type="nucleotide sequence ID" value="NZ_SOAX01000007.1"/>
</dbReference>
<comment type="caution">
    <text evidence="6">The sequence shown here is derived from an EMBL/GenBank/DDBJ whole genome shotgun (WGS) entry which is preliminary data.</text>
</comment>
<dbReference type="AlphaFoldDB" id="A0A4R7JJE9"/>
<dbReference type="NCBIfam" id="TIGR00246">
    <property type="entry name" value="tRNA_RlmH_YbeA"/>
    <property type="match status" value="1"/>
</dbReference>
<protein>
    <recommendedName>
        <fullName evidence="5">Ribosomal RNA large subunit methyltransferase H</fullName>
        <ecNumber evidence="5">2.1.1.177</ecNumber>
    </recommendedName>
    <alternativeName>
        <fullName evidence="5">23S rRNA (pseudouridine1915-N3)-methyltransferase</fullName>
    </alternativeName>
    <alternativeName>
        <fullName evidence="5">23S rRNA m3Psi1915 methyltransferase</fullName>
    </alternativeName>
    <alternativeName>
        <fullName evidence="5">rRNA (pseudouridine-N3-)-methyltransferase RlmH</fullName>
    </alternativeName>
</protein>
<keyword evidence="1 5" id="KW-0489">Methyltransferase</keyword>